<dbReference type="Proteomes" id="UP001597425">
    <property type="component" value="Unassembled WGS sequence"/>
</dbReference>
<reference evidence="4" key="1">
    <citation type="journal article" date="2019" name="Int. J. Syst. Evol. Microbiol.">
        <title>The Global Catalogue of Microorganisms (GCM) 10K type strain sequencing project: providing services to taxonomists for standard genome sequencing and annotation.</title>
        <authorList>
            <consortium name="The Broad Institute Genomics Platform"/>
            <consortium name="The Broad Institute Genome Sequencing Center for Infectious Disease"/>
            <person name="Wu L."/>
            <person name="Ma J."/>
        </authorList>
    </citation>
    <scope>NUCLEOTIDE SEQUENCE [LARGE SCALE GENOMIC DNA]</scope>
    <source>
        <strain evidence="4">KCTC 12848</strain>
    </source>
</reference>
<dbReference type="InterPro" id="IPR025738">
    <property type="entry name" value="BatD"/>
</dbReference>
<sequence>MINVDTRISPVHSPLPSGEGPGERAPRAGNAVGAAHGRDRTGYTHWAIRALQALLILLLATTAQAADQLTATVDRNKIGIDETLKLRLRYSGDENGGRPDFNLLEQDFDILSRQQSNQYRVINGRAESFVEWMLTLAPKREGKLFVPSLHYQGAVSDAIPITVTEPGSSPNTGEDRQAFLEVELDKEKVHVQEQLLVKVRLYTTVGLHDIATEPLKVPGAHVEKVDEQRYERRINGVGHAVYELTYAIFPESSGKLTIPALSYVAVAGRRDPFSLFNRNTQRLRLRSQPRSLEVLPKPDSYSGANWLPAASLGIVQSWSKDPQTFTVGEPITRIVTLRAEGLRAAQLPPLPKLNVEGLKTYPDQPQQDDQLGQSGIIGSRIETTAIVATKPGDYQLPAVTVTWWDTKTGRQRATQLPPFRFTVAGAATGAMQEPDQTADLQPNGTTATDQSQFWRNLAIVALASHLLWLLYFFRQRGVRSPMPGSAKPLPNAEQQARALERAVETGDPTQIQEAALNWLHTRWPQVTGNSLGEVNRELNFEELEKLQELLDAALYLTPSRPLNKQQMQILVNRLLKRKLLEKSAEEDKPLPDLFV</sequence>
<evidence type="ECO:0000256" key="1">
    <source>
        <dbReference type="SAM" id="MobiDB-lite"/>
    </source>
</evidence>
<accession>A0ABW5EH10</accession>
<dbReference type="EMBL" id="JBHUJD010000042">
    <property type="protein sequence ID" value="MFD2312424.1"/>
    <property type="molecule type" value="Genomic_DNA"/>
</dbReference>
<comment type="caution">
    <text evidence="3">The sequence shown here is derived from an EMBL/GenBank/DDBJ whole genome shotgun (WGS) entry which is preliminary data.</text>
</comment>
<protein>
    <submittedName>
        <fullName evidence="3">BatD family protein</fullName>
    </submittedName>
</protein>
<evidence type="ECO:0000259" key="2">
    <source>
        <dbReference type="Pfam" id="PF25607"/>
    </source>
</evidence>
<evidence type="ECO:0000313" key="4">
    <source>
        <dbReference type="Proteomes" id="UP001597425"/>
    </source>
</evidence>
<dbReference type="PANTHER" id="PTHR40940:SF1">
    <property type="entry name" value="PROTEIN BATD"/>
    <property type="match status" value="1"/>
</dbReference>
<dbReference type="PANTHER" id="PTHR40940">
    <property type="entry name" value="PROTEIN BATD-RELATED"/>
    <property type="match status" value="1"/>
</dbReference>
<organism evidence="3 4">
    <name type="scientific">Microbulbifer halophilus</name>
    <dbReference type="NCBI Taxonomy" id="453963"/>
    <lineage>
        <taxon>Bacteria</taxon>
        <taxon>Pseudomonadati</taxon>
        <taxon>Pseudomonadota</taxon>
        <taxon>Gammaproteobacteria</taxon>
        <taxon>Cellvibrionales</taxon>
        <taxon>Microbulbiferaceae</taxon>
        <taxon>Microbulbifer</taxon>
    </lineage>
</organism>
<dbReference type="RefSeq" id="WP_265723324.1">
    <property type="nucleotide sequence ID" value="NZ_JAPIVK010000046.1"/>
</dbReference>
<dbReference type="InterPro" id="IPR057699">
    <property type="entry name" value="DUF7939"/>
</dbReference>
<feature type="domain" description="DUF7939" evidence="2">
    <location>
        <begin position="494"/>
        <end position="577"/>
    </location>
</feature>
<proteinExistence type="predicted"/>
<gene>
    <name evidence="3" type="ORF">ACFSKX_18555</name>
</gene>
<feature type="region of interest" description="Disordered" evidence="1">
    <location>
        <begin position="1"/>
        <end position="36"/>
    </location>
</feature>
<keyword evidence="4" id="KW-1185">Reference proteome</keyword>
<dbReference type="Pfam" id="PF13584">
    <property type="entry name" value="BatD"/>
    <property type="match status" value="2"/>
</dbReference>
<name>A0ABW5EH10_9GAMM</name>
<dbReference type="Pfam" id="PF25607">
    <property type="entry name" value="DUF7939"/>
    <property type="match status" value="1"/>
</dbReference>
<evidence type="ECO:0000313" key="3">
    <source>
        <dbReference type="EMBL" id="MFD2312424.1"/>
    </source>
</evidence>